<dbReference type="InterPro" id="IPR053211">
    <property type="entry name" value="DNA_repair-toleration"/>
</dbReference>
<keyword evidence="2" id="KW-0812">Transmembrane</keyword>
<feature type="transmembrane region" description="Helical" evidence="2">
    <location>
        <begin position="14"/>
        <end position="32"/>
    </location>
</feature>
<dbReference type="GeneID" id="132803773"/>
<evidence type="ECO:0000313" key="3">
    <source>
        <dbReference type="Proteomes" id="UP001652623"/>
    </source>
</evidence>
<dbReference type="SUPFAM" id="SSF52058">
    <property type="entry name" value="L domain-like"/>
    <property type="match status" value="1"/>
</dbReference>
<gene>
    <name evidence="4" type="primary">LOC132803773</name>
</gene>
<keyword evidence="3" id="KW-1185">Reference proteome</keyword>
<organism evidence="3 4">
    <name type="scientific">Ziziphus jujuba</name>
    <name type="common">Chinese jujube</name>
    <name type="synonym">Ziziphus sativa</name>
    <dbReference type="NCBI Taxonomy" id="326968"/>
    <lineage>
        <taxon>Eukaryota</taxon>
        <taxon>Viridiplantae</taxon>
        <taxon>Streptophyta</taxon>
        <taxon>Embryophyta</taxon>
        <taxon>Tracheophyta</taxon>
        <taxon>Spermatophyta</taxon>
        <taxon>Magnoliopsida</taxon>
        <taxon>eudicotyledons</taxon>
        <taxon>Gunneridae</taxon>
        <taxon>Pentapetalae</taxon>
        <taxon>rosids</taxon>
        <taxon>fabids</taxon>
        <taxon>Rosales</taxon>
        <taxon>Rhamnaceae</taxon>
        <taxon>Paliureae</taxon>
        <taxon>Ziziphus</taxon>
    </lineage>
</organism>
<dbReference type="Proteomes" id="UP001652623">
    <property type="component" value="Chromosome 5"/>
</dbReference>
<evidence type="ECO:0000256" key="1">
    <source>
        <dbReference type="ARBA" id="ARBA00022729"/>
    </source>
</evidence>
<keyword evidence="2" id="KW-1133">Transmembrane helix</keyword>
<reference evidence="4" key="1">
    <citation type="submission" date="2025-08" db="UniProtKB">
        <authorList>
            <consortium name="RefSeq"/>
        </authorList>
    </citation>
    <scope>IDENTIFICATION</scope>
    <source>
        <tissue evidence="4">Seedling</tissue>
    </source>
</reference>
<dbReference type="InterPro" id="IPR001611">
    <property type="entry name" value="Leu-rich_rpt"/>
</dbReference>
<protein>
    <submittedName>
        <fullName evidence="4">Uncharacterized protein LOC132803773</fullName>
    </submittedName>
</protein>
<proteinExistence type="predicted"/>
<dbReference type="Pfam" id="PF00560">
    <property type="entry name" value="LRR_1"/>
    <property type="match status" value="3"/>
</dbReference>
<dbReference type="RefSeq" id="XP_060673268.1">
    <property type="nucleotide sequence ID" value="XM_060817285.1"/>
</dbReference>
<dbReference type="InterPro" id="IPR032675">
    <property type="entry name" value="LRR_dom_sf"/>
</dbReference>
<sequence>MDGHGTNEVELKQIMVILALLLLLLLLLWVAGRIQYKRCKNLLESTGNNIDGGLTGFQVLELHGDNYSLTVLDIENVIILKHKPLSVCHEDFESGRSRAVKKLSETFEKIFCGNSSLVPSQDARGIIGSLSKGVTCRVGGVAICQPMMGDMCRAIVGPRSDYDDVWDMLTSKKLFSLEGPGATVVSVSPPNNKNSNLLTITKSQNRGRKQGLLLNGNTALIAKASLSCLHGLKGATIANGLHSACTRGAAHLQELDLSSNHLLGKIPEELQNLKLLLKLILSGNQLYGEIPSGIGMLADLEQLHLVVNNLSGPVPKEVGECLKLWQLNLENNKLEGNVPFKIANMNYLQILDLSSNLLTGEIPSQLGQMKHLETLNLSHNYLFGSIPSSFNEMSSLMLVDMCYNQLEGLIPDSKAFREASFDAFKNNRALCGNASGLKSCRIWECLQVKLSSGQVVAVKKLHTSVDGGMSHVKALTRESLGDVLRNEENARAFEWSKRVNVVKDFGMARIVKTESSNWSSFAGTFGYTALDKAFLDGTTSSAREGPQGGFITSTYMLYDSSLDQDKSNKLFGYTTN</sequence>
<dbReference type="PROSITE" id="PS51450">
    <property type="entry name" value="LRR"/>
    <property type="match status" value="1"/>
</dbReference>
<dbReference type="PANTHER" id="PTHR48060:SF21">
    <property type="entry name" value="L DOMAIN-LIKE PROTEIN"/>
    <property type="match status" value="1"/>
</dbReference>
<dbReference type="PANTHER" id="PTHR48060">
    <property type="entry name" value="DNA DAMAGE-REPAIR/TOLERATION PROTEIN DRT100"/>
    <property type="match status" value="1"/>
</dbReference>
<evidence type="ECO:0000313" key="4">
    <source>
        <dbReference type="RefSeq" id="XP_060673268.1"/>
    </source>
</evidence>
<name>A0ABM4A963_ZIZJJ</name>
<evidence type="ECO:0000256" key="2">
    <source>
        <dbReference type="SAM" id="Phobius"/>
    </source>
</evidence>
<dbReference type="Gene3D" id="3.80.10.10">
    <property type="entry name" value="Ribonuclease Inhibitor"/>
    <property type="match status" value="1"/>
</dbReference>
<keyword evidence="2" id="KW-0472">Membrane</keyword>
<keyword evidence="1" id="KW-0732">Signal</keyword>
<accession>A0ABM4A963</accession>